<evidence type="ECO:0000256" key="5">
    <source>
        <dbReference type="ARBA" id="ARBA00022840"/>
    </source>
</evidence>
<evidence type="ECO:0000256" key="9">
    <source>
        <dbReference type="ARBA" id="ARBA00034808"/>
    </source>
</evidence>
<dbReference type="InterPro" id="IPR000212">
    <property type="entry name" value="DNA_helicase_UvrD/REP"/>
</dbReference>
<dbReference type="SUPFAM" id="SSF52540">
    <property type="entry name" value="P-loop containing nucleoside triphosphate hydrolases"/>
    <property type="match status" value="1"/>
</dbReference>
<dbReference type="PANTHER" id="PTHR11070">
    <property type="entry name" value="UVRD / RECB / PCRA DNA HELICASE FAMILY MEMBER"/>
    <property type="match status" value="1"/>
</dbReference>
<evidence type="ECO:0000256" key="12">
    <source>
        <dbReference type="PROSITE-ProRule" id="PRU00560"/>
    </source>
</evidence>
<comment type="catalytic activity">
    <reaction evidence="11">
        <text>ATP + H2O = ADP + phosphate + H(+)</text>
        <dbReference type="Rhea" id="RHEA:13065"/>
        <dbReference type="ChEBI" id="CHEBI:15377"/>
        <dbReference type="ChEBI" id="CHEBI:15378"/>
        <dbReference type="ChEBI" id="CHEBI:30616"/>
        <dbReference type="ChEBI" id="CHEBI:43474"/>
        <dbReference type="ChEBI" id="CHEBI:456216"/>
        <dbReference type="EC" id="5.6.2.4"/>
    </reaction>
</comment>
<evidence type="ECO:0000259" key="14">
    <source>
        <dbReference type="PROSITE" id="PS51198"/>
    </source>
</evidence>
<evidence type="ECO:0000256" key="6">
    <source>
        <dbReference type="ARBA" id="ARBA00023125"/>
    </source>
</evidence>
<gene>
    <name evidence="15" type="ORF">PX653_15950</name>
</gene>
<evidence type="ECO:0000313" key="16">
    <source>
        <dbReference type="Proteomes" id="UP001216510"/>
    </source>
</evidence>
<dbReference type="GO" id="GO:0004527">
    <property type="term" value="F:exonuclease activity"/>
    <property type="evidence" value="ECO:0007669"/>
    <property type="project" value="UniProtKB-KW"/>
</dbReference>
<keyword evidence="16" id="KW-1185">Reference proteome</keyword>
<proteinExistence type="inferred from homology"/>
<keyword evidence="4 12" id="KW-0347">Helicase</keyword>
<dbReference type="PANTHER" id="PTHR11070:SF2">
    <property type="entry name" value="ATP-DEPENDENT DNA HELICASE SRS2"/>
    <property type="match status" value="1"/>
</dbReference>
<dbReference type="Gene3D" id="3.40.50.300">
    <property type="entry name" value="P-loop containing nucleotide triphosphate hydrolases"/>
    <property type="match status" value="2"/>
</dbReference>
<dbReference type="InterPro" id="IPR014017">
    <property type="entry name" value="DNA_helicase_UvrD-like_C"/>
</dbReference>
<evidence type="ECO:0000313" key="15">
    <source>
        <dbReference type="EMBL" id="WEF30960.1"/>
    </source>
</evidence>
<evidence type="ECO:0000256" key="3">
    <source>
        <dbReference type="ARBA" id="ARBA00022801"/>
    </source>
</evidence>
<feature type="binding site" evidence="12">
    <location>
        <begin position="62"/>
        <end position="69"/>
    </location>
    <ligand>
        <name>ATP</name>
        <dbReference type="ChEBI" id="CHEBI:30616"/>
    </ligand>
</feature>
<keyword evidence="15" id="KW-0269">Exonuclease</keyword>
<keyword evidence="5 12" id="KW-0067">ATP-binding</keyword>
<evidence type="ECO:0000256" key="1">
    <source>
        <dbReference type="ARBA" id="ARBA00009922"/>
    </source>
</evidence>
<dbReference type="InterPro" id="IPR014016">
    <property type="entry name" value="UvrD-like_ATP-bd"/>
</dbReference>
<evidence type="ECO:0000256" key="10">
    <source>
        <dbReference type="ARBA" id="ARBA00034923"/>
    </source>
</evidence>
<dbReference type="InterPro" id="IPR043764">
    <property type="entry name" value="DUF5710"/>
</dbReference>
<keyword evidence="3 12" id="KW-0378">Hydrolase</keyword>
<dbReference type="InterPro" id="IPR027417">
    <property type="entry name" value="P-loop_NTPase"/>
</dbReference>
<sequence>MRGGGGRGGACGAGWTCYHGALDLFLLDRTTHGRVLHPQPHPPDGRADRPADGHPARGAGEANAGAAKTTTLALRIAESLARNVEPARILALAFTPEARDVLRQRLLDIGVPWDTVNQLDILTIEDLAMRTLAQLEGEALRLTLQPRRLKTHVWRAVDAVAAQYAGRPGSRFAELDLRKSETAVSGYLDTLLRLKARMVLQGEDDDDPVEAAEVAQAPLTDYLVALAYETARLDGEDRAVFRTAFDPTYDLARWLRREPGCAQAFPRYRVVVCDELHDMNEASFVIVEALIRATGAFFTGVGDKHQVIHDQLGASHDYLDFRFRHAFPALRAYPLTTTYRHGPHLTLAIDALMDNRGSSGVPDHTEIRQLHYDTAEDCAQQVVAAIKEWKKDKRRLEQCAVLMRDRHQSIALENALIEAGIAYRVPVMKGYLQREEILFLRGVLAICLGDLRAVPSYEVRTAIVEALAAFAGLEAAAGFEKVKHDIAKEPSLLRGFFQGHLGGDALADAETAFADVMRYLEQVPQDSPAGEVLAEVCRRMDVAAVAKRVYVNPYAASVAARSIDGFVAMAGKSGLGLAAFWKKINAAEVFASRKREKDFIHLDCVADVKGQEFGHVIMPYLEVNEFPNPLMPARTERNLFYVGVSRTRQRLTLISPADTERRSVFLRQMQIAAVAPKADQALRQLENKVTEERAFRLYLSARYEEREEVRQLGAQFDTVRKQWYIESGQDTAPFQRWL</sequence>
<protein>
    <recommendedName>
        <fullName evidence="9">DNA 3'-5' helicase</fullName>
        <ecNumber evidence="9">5.6.2.4</ecNumber>
    </recommendedName>
    <alternativeName>
        <fullName evidence="10">DNA 3'-5' helicase II</fullName>
    </alternativeName>
</protein>
<evidence type="ECO:0000256" key="4">
    <source>
        <dbReference type="ARBA" id="ARBA00022806"/>
    </source>
</evidence>
<evidence type="ECO:0000256" key="2">
    <source>
        <dbReference type="ARBA" id="ARBA00022741"/>
    </source>
</evidence>
<feature type="compositionally biased region" description="Basic and acidic residues" evidence="13">
    <location>
        <begin position="43"/>
        <end position="55"/>
    </location>
</feature>
<keyword evidence="15" id="KW-0540">Nuclease</keyword>
<dbReference type="PROSITE" id="PS51198">
    <property type="entry name" value="UVRD_HELICASE_ATP_BIND"/>
    <property type="match status" value="1"/>
</dbReference>
<dbReference type="Proteomes" id="UP001216510">
    <property type="component" value="Chromosome"/>
</dbReference>
<organism evidence="15 16">
    <name type="scientific">Pseudoduganella chitinolytica</name>
    <dbReference type="NCBI Taxonomy" id="34070"/>
    <lineage>
        <taxon>Bacteria</taxon>
        <taxon>Pseudomonadati</taxon>
        <taxon>Pseudomonadota</taxon>
        <taxon>Betaproteobacteria</taxon>
        <taxon>Burkholderiales</taxon>
        <taxon>Oxalobacteraceae</taxon>
        <taxon>Telluria group</taxon>
        <taxon>Pseudoduganella</taxon>
    </lineage>
</organism>
<dbReference type="Gene3D" id="1.10.486.10">
    <property type="entry name" value="PCRA, domain 4"/>
    <property type="match status" value="1"/>
</dbReference>
<evidence type="ECO:0000256" key="8">
    <source>
        <dbReference type="ARBA" id="ARBA00034617"/>
    </source>
</evidence>
<evidence type="ECO:0000256" key="7">
    <source>
        <dbReference type="ARBA" id="ARBA00023235"/>
    </source>
</evidence>
<keyword evidence="7" id="KW-0413">Isomerase</keyword>
<reference evidence="15 16" key="1">
    <citation type="submission" date="2023-02" db="EMBL/GenBank/DDBJ databases">
        <title>Gemone sequence of Telluria chitinolytica ACM 3522T.</title>
        <authorList>
            <person name="Frediansyah A."/>
            <person name="Miess H."/>
            <person name="Gross H."/>
        </authorList>
    </citation>
    <scope>NUCLEOTIDE SEQUENCE [LARGE SCALE GENOMIC DNA]</scope>
    <source>
        <strain evidence="15 16">ACM 3522</strain>
    </source>
</reference>
<evidence type="ECO:0000256" key="13">
    <source>
        <dbReference type="SAM" id="MobiDB-lite"/>
    </source>
</evidence>
<comment type="catalytic activity">
    <reaction evidence="8">
        <text>Couples ATP hydrolysis with the unwinding of duplex DNA by translocating in the 3'-5' direction.</text>
        <dbReference type="EC" id="5.6.2.4"/>
    </reaction>
</comment>
<name>A0ABY8B4T2_9BURK</name>
<evidence type="ECO:0000256" key="11">
    <source>
        <dbReference type="ARBA" id="ARBA00048988"/>
    </source>
</evidence>
<feature type="region of interest" description="Disordered" evidence="13">
    <location>
        <begin position="33"/>
        <end position="64"/>
    </location>
</feature>
<keyword evidence="6" id="KW-0238">DNA-binding</keyword>
<keyword evidence="2 12" id="KW-0547">Nucleotide-binding</keyword>
<dbReference type="Gene3D" id="1.10.10.160">
    <property type="match status" value="1"/>
</dbReference>
<dbReference type="Pfam" id="PF18974">
    <property type="entry name" value="DUF5710"/>
    <property type="match status" value="1"/>
</dbReference>
<feature type="domain" description="UvrD-like helicase ATP-binding" evidence="14">
    <location>
        <begin position="41"/>
        <end position="342"/>
    </location>
</feature>
<dbReference type="RefSeq" id="WP_277413751.1">
    <property type="nucleotide sequence ID" value="NZ_CP119083.1"/>
</dbReference>
<comment type="similarity">
    <text evidence="1">Belongs to the helicase family. UvrD subfamily.</text>
</comment>
<dbReference type="Pfam" id="PF13361">
    <property type="entry name" value="UvrD_C"/>
    <property type="match status" value="2"/>
</dbReference>
<dbReference type="EMBL" id="CP119083">
    <property type="protein sequence ID" value="WEF30960.1"/>
    <property type="molecule type" value="Genomic_DNA"/>
</dbReference>
<dbReference type="Pfam" id="PF00580">
    <property type="entry name" value="UvrD-helicase"/>
    <property type="match status" value="1"/>
</dbReference>
<accession>A0ABY8B4T2</accession>
<dbReference type="InterPro" id="IPR013986">
    <property type="entry name" value="DExx_box_DNA_helicase_dom_sf"/>
</dbReference>
<dbReference type="EC" id="5.6.2.4" evidence="9"/>